<evidence type="ECO:0000313" key="2">
    <source>
        <dbReference type="EMBL" id="MBQ0935202.1"/>
    </source>
</evidence>
<dbReference type="EMBL" id="JAGQDG010000002">
    <property type="protein sequence ID" value="MBQ0935202.1"/>
    <property type="molecule type" value="Genomic_DNA"/>
</dbReference>
<evidence type="ECO:0000313" key="3">
    <source>
        <dbReference type="Proteomes" id="UP000672097"/>
    </source>
</evidence>
<dbReference type="PANTHER" id="PTHR38591:SF1">
    <property type="entry name" value="BLL1000 PROTEIN"/>
    <property type="match status" value="1"/>
</dbReference>
<dbReference type="InterPro" id="IPR023374">
    <property type="entry name" value="AttH-like_dom_sf"/>
</dbReference>
<comment type="caution">
    <text evidence="2">The sequence shown here is derived from an EMBL/GenBank/DDBJ whole genome shotgun (WGS) entry which is preliminary data.</text>
</comment>
<protein>
    <submittedName>
        <fullName evidence="2">Carotenoid 1,2-hydratase</fullName>
    </submittedName>
</protein>
<dbReference type="Gene3D" id="2.40.370.10">
    <property type="entry name" value="AttH-like domain"/>
    <property type="match status" value="2"/>
</dbReference>
<dbReference type="SUPFAM" id="SSF159245">
    <property type="entry name" value="AttH-like"/>
    <property type="match status" value="1"/>
</dbReference>
<organism evidence="2 3">
    <name type="scientific">Ideonella paludis</name>
    <dbReference type="NCBI Taxonomy" id="1233411"/>
    <lineage>
        <taxon>Bacteria</taxon>
        <taxon>Pseudomonadati</taxon>
        <taxon>Pseudomonadota</taxon>
        <taxon>Betaproteobacteria</taxon>
        <taxon>Burkholderiales</taxon>
        <taxon>Sphaerotilaceae</taxon>
        <taxon>Ideonella</taxon>
    </lineage>
</organism>
<feature type="domain" description="AttH" evidence="1">
    <location>
        <begin position="43"/>
        <end position="232"/>
    </location>
</feature>
<accession>A0ABS5DVN4</accession>
<evidence type="ECO:0000259" key="1">
    <source>
        <dbReference type="Pfam" id="PF07143"/>
    </source>
</evidence>
<name>A0ABS5DVN4_9BURK</name>
<reference evidence="2 3" key="1">
    <citation type="submission" date="2021-04" db="EMBL/GenBank/DDBJ databases">
        <title>The genome sequence of type strain Ideonella paludis KCTC 32238.</title>
        <authorList>
            <person name="Liu Y."/>
        </authorList>
    </citation>
    <scope>NUCLEOTIDE SEQUENCE [LARGE SCALE GENOMIC DNA]</scope>
    <source>
        <strain evidence="2 3">KCTC 32238</strain>
    </source>
</reference>
<dbReference type="RefSeq" id="WP_210807863.1">
    <property type="nucleotide sequence ID" value="NZ_JAGQDG010000002.1"/>
</dbReference>
<dbReference type="InterPro" id="IPR010791">
    <property type="entry name" value="AttH_dom"/>
</dbReference>
<dbReference type="Pfam" id="PF17186">
    <property type="entry name" value="Lipocalin_9"/>
    <property type="match status" value="1"/>
</dbReference>
<dbReference type="Pfam" id="PF07143">
    <property type="entry name" value="CrtC"/>
    <property type="match status" value="1"/>
</dbReference>
<dbReference type="PANTHER" id="PTHR38591">
    <property type="entry name" value="HYDROLASE"/>
    <property type="match status" value="1"/>
</dbReference>
<sequence>MIPRRSVLASAAVLGGPGWAWASKAPGLQFPRDFGAHPQTRLEWWYLTGILHTPSDAGRPDARPAFGYQLTFFRVLGPAPADHPSALAARQVLIGHVALSDLRQGRLVHDQRLARAYPGVAQAQEGDCHVQMRDWWLRREAGGDGDAAGLSRYRARFQGQSPGQAFGLDLTLQCTQPVLLQGERGLSRKGPGKYQFSHYTSQVQMRTQATLRWGGQAQPLQGMSWLDQEWSDQLLGSASAPQDEAVGWDWAGLNLLDGSALTVFRLRRADGSVLWSGGSWRNAQGVLRNFAPNELSMQPLRHWRSPSSSASYPVEWLIRCPAGTFKLSALLDAQEIDARLSTGMRYWEGAARLTQPSGEGLGWGYLEMTGYAGRMRLV</sequence>
<keyword evidence="3" id="KW-1185">Reference proteome</keyword>
<gene>
    <name evidence="2" type="ORF">KAK11_07685</name>
</gene>
<dbReference type="Proteomes" id="UP000672097">
    <property type="component" value="Unassembled WGS sequence"/>
</dbReference>
<proteinExistence type="predicted"/>